<evidence type="ECO:0000313" key="4">
    <source>
        <dbReference type="Proteomes" id="UP000827986"/>
    </source>
</evidence>
<organism evidence="3 4">
    <name type="scientific">Mauremys mutica</name>
    <name type="common">yellowpond turtle</name>
    <dbReference type="NCBI Taxonomy" id="74926"/>
    <lineage>
        <taxon>Eukaryota</taxon>
        <taxon>Metazoa</taxon>
        <taxon>Chordata</taxon>
        <taxon>Craniata</taxon>
        <taxon>Vertebrata</taxon>
        <taxon>Euteleostomi</taxon>
        <taxon>Archelosauria</taxon>
        <taxon>Testudinata</taxon>
        <taxon>Testudines</taxon>
        <taxon>Cryptodira</taxon>
        <taxon>Durocryptodira</taxon>
        <taxon>Testudinoidea</taxon>
        <taxon>Geoemydidae</taxon>
        <taxon>Geoemydinae</taxon>
        <taxon>Mauremys</taxon>
    </lineage>
</organism>
<dbReference type="AlphaFoldDB" id="A0A9D4AYB9"/>
<dbReference type="InterPro" id="IPR040854">
    <property type="entry name" value="ZSWIM9"/>
</dbReference>
<accession>A0A9D4AYB9</accession>
<name>A0A9D4AYB9_9SAUR</name>
<dbReference type="InterPro" id="IPR049218">
    <property type="entry name" value="DUF5575_C"/>
</dbReference>
<evidence type="ECO:0000313" key="3">
    <source>
        <dbReference type="EMBL" id="KAH1181062.1"/>
    </source>
</evidence>
<dbReference type="Proteomes" id="UP000827986">
    <property type="component" value="Unassembled WGS sequence"/>
</dbReference>
<dbReference type="PROSITE" id="PS50966">
    <property type="entry name" value="ZF_SWIM"/>
    <property type="match status" value="2"/>
</dbReference>
<dbReference type="EMBL" id="JAHDVG010000469">
    <property type="protein sequence ID" value="KAH1181062.1"/>
    <property type="molecule type" value="Genomic_DNA"/>
</dbReference>
<protein>
    <recommendedName>
        <fullName evidence="2">SWIM-type domain-containing protein</fullName>
    </recommendedName>
</protein>
<reference evidence="3" key="1">
    <citation type="submission" date="2021-09" db="EMBL/GenBank/DDBJ databases">
        <title>The genome of Mauremys mutica provides insights into the evolution of semi-aquatic lifestyle.</title>
        <authorList>
            <person name="Gong S."/>
            <person name="Gao Y."/>
        </authorList>
    </citation>
    <scope>NUCLEOTIDE SEQUENCE</scope>
    <source>
        <strain evidence="3">MM-2020</strain>
        <tissue evidence="3">Muscle</tissue>
    </source>
</reference>
<dbReference type="InterPro" id="IPR049217">
    <property type="entry name" value="DUF5575_N"/>
</dbReference>
<dbReference type="Pfam" id="PF20784">
    <property type="entry name" value="DUF5575_C"/>
    <property type="match status" value="2"/>
</dbReference>
<feature type="domain" description="SWIM-type" evidence="2">
    <location>
        <begin position="1038"/>
        <end position="1070"/>
    </location>
</feature>
<dbReference type="Pfam" id="PF20783">
    <property type="entry name" value="DUF5575_N"/>
    <property type="match status" value="2"/>
</dbReference>
<comment type="caution">
    <text evidence="3">The sequence shown here is derived from an EMBL/GenBank/DDBJ whole genome shotgun (WGS) entry which is preliminary data.</text>
</comment>
<dbReference type="PANTHER" id="PTHR47086">
    <property type="entry name" value="BTB DOMAIN-CONTAINING PROTEIN"/>
    <property type="match status" value="1"/>
</dbReference>
<proteinExistence type="predicted"/>
<keyword evidence="1" id="KW-0862">Zinc</keyword>
<dbReference type="Pfam" id="PF17738">
    <property type="entry name" value="DUF5575"/>
    <property type="match status" value="2"/>
</dbReference>
<evidence type="ECO:0000259" key="2">
    <source>
        <dbReference type="PROSITE" id="PS50966"/>
    </source>
</evidence>
<feature type="domain" description="SWIM-type" evidence="2">
    <location>
        <begin position="482"/>
        <end position="514"/>
    </location>
</feature>
<sequence>MGDLGLGQEFHTWHQFSSFFDDWCEKHKVLFIIASLKPLISLRQNPLHYQPSLAATLRFRFVRLICKHSGTYVGQSTVQRNRLSEKIDCPASITLRLGPKKDRLVVIEASLEHNHKLSEVEFAHYFKRHQLEASMGLPIRITNSVSKRFLAPDLIWNLEDYSKAKDKGMCELLSQLDGLFKSDPGAKVKLVFQEDVAVLNSIFLATSHMRGLVQRFPRCLYMDKAACVNSEFELYSVLCQDGNGRGRECAYCVARRGVPDLVIFIVASLVQSAPDIKLKVKCLTVGVGITDVDAVEEVLPCTRVQICRLQVLEALYRKARELAVPKEDKVRNLLHNMANASSPRVYSQYLSDLEDVAPLPFLQYYLEHWHHNKGMWAECWAFERNCDCPFLEHMSFHQQKLRSALSPPLGLAACVRGLLELQVLRVEMAALNEERVSELYRAVCPPDSAALIAEELGLAKHANYHVKEVPEGFLLDGGICSFLVSRDLAACSCSIYVSSRRPCRHLFATRLWTGQPLYDPSLLHAASGGEGCGALWEAGAGCSGPCYCCLWSILQAQAPRGMEEDELQEKEFFSWEEFSAFFDAWCERRKVLFFVKNSVPLSKCKWATAPPRPDVVEALKYSSVRLVCKDFRGSSKPDQGGQHKGCCASIVLKMSPKKDRLIVTECQLAHNHALCPIEFAYYFKKGYLMANSCLPVRTTNKISKQFVGGPDVRRLLSYCKSRDHGVLDVLTVLDGLFASDPNAKVKLVFMEDKVIVQTIFFLSSRMMALSRRFPLMLFFDRMVGLNEEFDLYSVLCVDGAGRGREVAYCLTQRETPDLLRFTLASLVQSVPEVKLQVRCITLGVEIAHLEAVKELLPNARVQICRSQVLETLFSKAQELGAAEDERIWPLLCRLAAAKSPAAYQQAVQEMKAILPQRFVRYFQRHWQPRSEMWVQFWAFETARNVNACELLKQHQRRLLAALSPSPTVAQCMLDLLAMQVGSEAHELDEGVLATHYRAICKPEPAGLIEEELGFARHGRYRFQETAEGYLLHDGLSEFAMDQALTRCSCSIYTSSLLPCRHLFATRLRTGLALFDPGLLHRNQAALLGAC</sequence>
<keyword evidence="1" id="KW-0863">Zinc-finger</keyword>
<keyword evidence="4" id="KW-1185">Reference proteome</keyword>
<dbReference type="InterPro" id="IPR048315">
    <property type="entry name" value="ZSWIM9_RNaseH-like"/>
</dbReference>
<dbReference type="PANTHER" id="PTHR47086:SF1">
    <property type="entry name" value="ZINC FINGER SWIM-TYPE CONTAINING 9"/>
    <property type="match status" value="1"/>
</dbReference>
<dbReference type="GO" id="GO:0008270">
    <property type="term" value="F:zinc ion binding"/>
    <property type="evidence" value="ECO:0007669"/>
    <property type="project" value="UniProtKB-KW"/>
</dbReference>
<dbReference type="InterPro" id="IPR007527">
    <property type="entry name" value="Znf_SWIM"/>
</dbReference>
<gene>
    <name evidence="3" type="ORF">KIL84_001996</name>
</gene>
<evidence type="ECO:0000256" key="1">
    <source>
        <dbReference type="PROSITE-ProRule" id="PRU00325"/>
    </source>
</evidence>
<keyword evidence="1" id="KW-0479">Metal-binding</keyword>